<evidence type="ECO:0000256" key="2">
    <source>
        <dbReference type="ARBA" id="ARBA00001946"/>
    </source>
</evidence>
<evidence type="ECO:0000256" key="5">
    <source>
        <dbReference type="ARBA" id="ARBA00022801"/>
    </source>
</evidence>
<comment type="similarity">
    <text evidence="9">Belongs to the PP2C family.</text>
</comment>
<evidence type="ECO:0000313" key="11">
    <source>
        <dbReference type="Proteomes" id="UP000504604"/>
    </source>
</evidence>
<evidence type="ECO:0000256" key="7">
    <source>
        <dbReference type="ARBA" id="ARBA00022912"/>
    </source>
</evidence>
<dbReference type="GO" id="GO:0004722">
    <property type="term" value="F:protein serine/threonine phosphatase activity"/>
    <property type="evidence" value="ECO:0007669"/>
    <property type="project" value="UniProtKB-EC"/>
</dbReference>
<dbReference type="InterPro" id="IPR001932">
    <property type="entry name" value="PPM-type_phosphatase-like_dom"/>
</dbReference>
<keyword evidence="8" id="KW-0464">Manganese</keyword>
<dbReference type="InterPro" id="IPR000222">
    <property type="entry name" value="PP2C_BS"/>
</dbReference>
<dbReference type="InParanoid" id="A0A6I9SZW5"/>
<keyword evidence="6" id="KW-0460">Magnesium</keyword>
<dbReference type="GeneID" id="105160372"/>
<dbReference type="Pfam" id="PF00481">
    <property type="entry name" value="PP2C"/>
    <property type="match status" value="1"/>
</dbReference>
<organism evidence="11 12">
    <name type="scientific">Sesamum indicum</name>
    <name type="common">Oriental sesame</name>
    <name type="synonym">Sesamum orientale</name>
    <dbReference type="NCBI Taxonomy" id="4182"/>
    <lineage>
        <taxon>Eukaryota</taxon>
        <taxon>Viridiplantae</taxon>
        <taxon>Streptophyta</taxon>
        <taxon>Embryophyta</taxon>
        <taxon>Tracheophyta</taxon>
        <taxon>Spermatophyta</taxon>
        <taxon>Magnoliopsida</taxon>
        <taxon>eudicotyledons</taxon>
        <taxon>Gunneridae</taxon>
        <taxon>Pentapetalae</taxon>
        <taxon>asterids</taxon>
        <taxon>lamiids</taxon>
        <taxon>Lamiales</taxon>
        <taxon>Pedaliaceae</taxon>
        <taxon>Sesamum</taxon>
    </lineage>
</organism>
<proteinExistence type="inferred from homology"/>
<evidence type="ECO:0000256" key="8">
    <source>
        <dbReference type="ARBA" id="ARBA00023211"/>
    </source>
</evidence>
<keyword evidence="7 9" id="KW-0904">Protein phosphatase</keyword>
<dbReference type="Proteomes" id="UP000504604">
    <property type="component" value="Linkage group LG4"/>
</dbReference>
<dbReference type="SUPFAM" id="SSF81606">
    <property type="entry name" value="PP2C-like"/>
    <property type="match status" value="1"/>
</dbReference>
<dbReference type="PROSITE" id="PS51746">
    <property type="entry name" value="PPM_2"/>
    <property type="match status" value="1"/>
</dbReference>
<evidence type="ECO:0000256" key="1">
    <source>
        <dbReference type="ARBA" id="ARBA00001936"/>
    </source>
</evidence>
<accession>A0A6I9SZW5</accession>
<comment type="cofactor">
    <cofactor evidence="1">
        <name>Mn(2+)</name>
        <dbReference type="ChEBI" id="CHEBI:29035"/>
    </cofactor>
</comment>
<name>A0A6I9SZW5_SESIN</name>
<gene>
    <name evidence="12" type="primary">LOC105160372</name>
</gene>
<dbReference type="PANTHER" id="PTHR47992">
    <property type="entry name" value="PROTEIN PHOSPHATASE"/>
    <property type="match status" value="1"/>
</dbReference>
<evidence type="ECO:0000259" key="10">
    <source>
        <dbReference type="PROSITE" id="PS51746"/>
    </source>
</evidence>
<dbReference type="PROSITE" id="PS01032">
    <property type="entry name" value="PPM_1"/>
    <property type="match status" value="1"/>
</dbReference>
<keyword evidence="11" id="KW-1185">Reference proteome</keyword>
<evidence type="ECO:0000256" key="9">
    <source>
        <dbReference type="RuleBase" id="RU003465"/>
    </source>
</evidence>
<keyword evidence="4" id="KW-0479">Metal-binding</keyword>
<dbReference type="KEGG" id="sind:105160372"/>
<dbReference type="Gene3D" id="3.60.40.10">
    <property type="entry name" value="PPM-type phosphatase domain"/>
    <property type="match status" value="1"/>
</dbReference>
<dbReference type="RefSeq" id="XP_011076012.1">
    <property type="nucleotide sequence ID" value="XM_011077710.2"/>
</dbReference>
<evidence type="ECO:0000256" key="4">
    <source>
        <dbReference type="ARBA" id="ARBA00022723"/>
    </source>
</evidence>
<dbReference type="FunFam" id="3.60.40.10:FF:000291">
    <property type="entry name" value="Protein phosphatase 2C 50"/>
    <property type="match status" value="1"/>
</dbReference>
<evidence type="ECO:0000256" key="3">
    <source>
        <dbReference type="ARBA" id="ARBA00013081"/>
    </source>
</evidence>
<dbReference type="OrthoDB" id="10264738at2759"/>
<dbReference type="EC" id="3.1.3.16" evidence="3"/>
<evidence type="ECO:0000313" key="12">
    <source>
        <dbReference type="RefSeq" id="XP_011076012.1"/>
    </source>
</evidence>
<evidence type="ECO:0000256" key="6">
    <source>
        <dbReference type="ARBA" id="ARBA00022842"/>
    </source>
</evidence>
<dbReference type="SMART" id="SM00332">
    <property type="entry name" value="PP2Cc"/>
    <property type="match status" value="1"/>
</dbReference>
<comment type="cofactor">
    <cofactor evidence="2">
        <name>Mg(2+)</name>
        <dbReference type="ChEBI" id="CHEBI:18420"/>
    </cofactor>
</comment>
<sequence length="416" mass="45462">MIFDSSSQESMSSDDGCRRGKILLELENGELELENGHEAKKLPKSFRRKRMELRRVRSLSPEKSGDGLISSEDEVDLKKKRSEVEKETTGLIEKALVVQFSENEVGGSREVKCLSHGTVSVIGRRREMEDAVAVELGFLRKGRKSYDFFGVYDGHGGWRVAHACGEMLHKLLVNIVEEESTDEIEWEKVMVAGFEKMDEEVNKKGASVATTGSTAVVAVVGEEEIVVANCGDSRAVLSSGGVAVQLSDDHKPDRADELGRIEACGGKVINWNGHRVLGVLATSRSIGDYYLKPFVIAKPQVRVVSRSHADEFLIVASDGLWDVVSNDVACQVVRKCLQGQIKRSNILHVPMLQDHHHFHTHTQFGDSLISKSGTGAAQAAAVLAELAMARGSRDNISVTVVELNSSVSAQSQHSLS</sequence>
<dbReference type="InterPro" id="IPR036457">
    <property type="entry name" value="PPM-type-like_dom_sf"/>
</dbReference>
<feature type="domain" description="PPM-type phosphatase" evidence="10">
    <location>
        <begin position="115"/>
        <end position="403"/>
    </location>
</feature>
<reference evidence="12" key="1">
    <citation type="submission" date="2025-08" db="UniProtKB">
        <authorList>
            <consortium name="RefSeq"/>
        </authorList>
    </citation>
    <scope>IDENTIFICATION</scope>
</reference>
<dbReference type="CDD" id="cd00143">
    <property type="entry name" value="PP2Cc"/>
    <property type="match status" value="1"/>
</dbReference>
<keyword evidence="5 9" id="KW-0378">Hydrolase</keyword>
<dbReference type="GO" id="GO:0046872">
    <property type="term" value="F:metal ion binding"/>
    <property type="evidence" value="ECO:0007669"/>
    <property type="project" value="UniProtKB-KW"/>
</dbReference>
<dbReference type="InterPro" id="IPR015655">
    <property type="entry name" value="PP2C"/>
</dbReference>
<protein>
    <recommendedName>
        <fullName evidence="3">protein-serine/threonine phosphatase</fullName>
        <ecNumber evidence="3">3.1.3.16</ecNumber>
    </recommendedName>
</protein>
<dbReference type="AlphaFoldDB" id="A0A6I9SZW5"/>